<protein>
    <submittedName>
        <fullName evidence="1">Uncharacterized protein</fullName>
    </submittedName>
</protein>
<accession>K5UV89</accession>
<proteinExistence type="predicted"/>
<reference evidence="1 2" key="1">
    <citation type="journal article" date="2012" name="BMC Genomics">
        <title>Comparative genomics of the white-rot fungi, Phanerochaete carnosa and P. chrysosporium, to elucidate the genetic basis of the distinct wood types they colonize.</title>
        <authorList>
            <person name="Suzuki H."/>
            <person name="MacDonald J."/>
            <person name="Syed K."/>
            <person name="Salamov A."/>
            <person name="Hori C."/>
            <person name="Aerts A."/>
            <person name="Henrissat B."/>
            <person name="Wiebenga A."/>
            <person name="vanKuyk P.A."/>
            <person name="Barry K."/>
            <person name="Lindquist E."/>
            <person name="LaButti K."/>
            <person name="Lapidus A."/>
            <person name="Lucas S."/>
            <person name="Coutinho P."/>
            <person name="Gong Y."/>
            <person name="Samejima M."/>
            <person name="Mahadevan R."/>
            <person name="Abou-Zaid M."/>
            <person name="de Vries R.P."/>
            <person name="Igarashi K."/>
            <person name="Yadav J.S."/>
            <person name="Grigoriev I.V."/>
            <person name="Master E.R."/>
        </authorList>
    </citation>
    <scope>NUCLEOTIDE SEQUENCE [LARGE SCALE GENOMIC DNA]</scope>
    <source>
        <strain evidence="1 2">HHB-10118-sp</strain>
    </source>
</reference>
<sequence>MENVPGSEDVLWRIKEVSLVLYRPPCGTVEGTAHALASLDRSFATIFTRDNSSPSLRITIGPRLFKKITKVVP</sequence>
<gene>
    <name evidence="1" type="ORF">PHACADRAFT_257407</name>
</gene>
<dbReference type="EMBL" id="JH930473">
    <property type="protein sequence ID" value="EKM53911.1"/>
    <property type="molecule type" value="Genomic_DNA"/>
</dbReference>
<evidence type="ECO:0000313" key="1">
    <source>
        <dbReference type="EMBL" id="EKM53911.1"/>
    </source>
</evidence>
<evidence type="ECO:0000313" key="2">
    <source>
        <dbReference type="Proteomes" id="UP000008370"/>
    </source>
</evidence>
<feature type="non-terminal residue" evidence="1">
    <location>
        <position position="73"/>
    </location>
</feature>
<dbReference type="AlphaFoldDB" id="K5UV89"/>
<dbReference type="KEGG" id="pco:PHACADRAFT_257407"/>
<dbReference type="InParanoid" id="K5UV89"/>
<dbReference type="GeneID" id="18916840"/>
<dbReference type="RefSeq" id="XP_007396622.1">
    <property type="nucleotide sequence ID" value="XM_007396560.1"/>
</dbReference>
<dbReference type="HOGENOM" id="CLU_2711668_0_0_1"/>
<organism evidence="1 2">
    <name type="scientific">Phanerochaete carnosa (strain HHB-10118-sp)</name>
    <name type="common">White-rot fungus</name>
    <name type="synonym">Peniophora carnosa</name>
    <dbReference type="NCBI Taxonomy" id="650164"/>
    <lineage>
        <taxon>Eukaryota</taxon>
        <taxon>Fungi</taxon>
        <taxon>Dikarya</taxon>
        <taxon>Basidiomycota</taxon>
        <taxon>Agaricomycotina</taxon>
        <taxon>Agaricomycetes</taxon>
        <taxon>Polyporales</taxon>
        <taxon>Phanerochaetaceae</taxon>
        <taxon>Phanerochaete</taxon>
    </lineage>
</organism>
<name>K5UV89_PHACS</name>
<keyword evidence="2" id="KW-1185">Reference proteome</keyword>
<dbReference type="Proteomes" id="UP000008370">
    <property type="component" value="Unassembled WGS sequence"/>
</dbReference>